<sequence>MPHEKLKEALHYVIENCPDASRLGAIRLNKILWFADCHAFRENGVSITGDTYLKRKFGPVPKHVLAALRDLEGEGKVVVREVPYSTRKTYREFISRTNPDTHGLSEADRDLLKGYAEVICERFTAAAISDASHDQVWEAADEGEEIPLYAIFASQAGAITDDVRAWANEVVGKLAA</sequence>
<feature type="domain" description="Antitoxin SocA-like Panacea" evidence="1">
    <location>
        <begin position="28"/>
        <end position="137"/>
    </location>
</feature>
<protein>
    <recommendedName>
        <fullName evidence="1">Antitoxin SocA-like Panacea domain-containing protein</fullName>
    </recommendedName>
</protein>
<dbReference type="RefSeq" id="WP_189619833.1">
    <property type="nucleotide sequence ID" value="NZ_BMZA01000002.1"/>
</dbReference>
<evidence type="ECO:0000259" key="1">
    <source>
        <dbReference type="Pfam" id="PF13274"/>
    </source>
</evidence>
<dbReference type="Pfam" id="PF13274">
    <property type="entry name" value="SocA_Panacea"/>
    <property type="match status" value="1"/>
</dbReference>
<dbReference type="EMBL" id="BMZA01000002">
    <property type="protein sequence ID" value="GGY95625.1"/>
    <property type="molecule type" value="Genomic_DNA"/>
</dbReference>
<organism evidence="2 3">
    <name type="scientific">Novosphingobium colocasiae</name>
    <dbReference type="NCBI Taxonomy" id="1256513"/>
    <lineage>
        <taxon>Bacteria</taxon>
        <taxon>Pseudomonadati</taxon>
        <taxon>Pseudomonadota</taxon>
        <taxon>Alphaproteobacteria</taxon>
        <taxon>Sphingomonadales</taxon>
        <taxon>Sphingomonadaceae</taxon>
        <taxon>Novosphingobium</taxon>
    </lineage>
</organism>
<dbReference type="AlphaFoldDB" id="A0A918PAK0"/>
<accession>A0A918PAK0</accession>
<gene>
    <name evidence="2" type="ORF">GCM10011614_07930</name>
</gene>
<dbReference type="Proteomes" id="UP000648075">
    <property type="component" value="Unassembled WGS sequence"/>
</dbReference>
<comment type="caution">
    <text evidence="2">The sequence shown here is derived from an EMBL/GenBank/DDBJ whole genome shotgun (WGS) entry which is preliminary data.</text>
</comment>
<reference evidence="2" key="1">
    <citation type="journal article" date="2014" name="Int. J. Syst. Evol. Microbiol.">
        <title>Complete genome sequence of Corynebacterium casei LMG S-19264T (=DSM 44701T), isolated from a smear-ripened cheese.</title>
        <authorList>
            <consortium name="US DOE Joint Genome Institute (JGI-PGF)"/>
            <person name="Walter F."/>
            <person name="Albersmeier A."/>
            <person name="Kalinowski J."/>
            <person name="Ruckert C."/>
        </authorList>
    </citation>
    <scope>NUCLEOTIDE SEQUENCE</scope>
    <source>
        <strain evidence="2">KCTC 32255</strain>
    </source>
</reference>
<keyword evidence="3" id="KW-1185">Reference proteome</keyword>
<dbReference type="InterPro" id="IPR025272">
    <property type="entry name" value="SocA_Panacea"/>
</dbReference>
<evidence type="ECO:0000313" key="3">
    <source>
        <dbReference type="Proteomes" id="UP000648075"/>
    </source>
</evidence>
<proteinExistence type="predicted"/>
<reference evidence="2" key="2">
    <citation type="submission" date="2020-09" db="EMBL/GenBank/DDBJ databases">
        <authorList>
            <person name="Sun Q."/>
            <person name="Kim S."/>
        </authorList>
    </citation>
    <scope>NUCLEOTIDE SEQUENCE</scope>
    <source>
        <strain evidence="2">KCTC 32255</strain>
    </source>
</reference>
<name>A0A918PAK0_9SPHN</name>
<evidence type="ECO:0000313" key="2">
    <source>
        <dbReference type="EMBL" id="GGY95625.1"/>
    </source>
</evidence>